<evidence type="ECO:0000313" key="2">
    <source>
        <dbReference type="EMBL" id="KKN82257.1"/>
    </source>
</evidence>
<name>A0A0F9U4N3_9ZZZZ</name>
<comment type="caution">
    <text evidence="2">The sequence shown here is derived from an EMBL/GenBank/DDBJ whole genome shotgun (WGS) entry which is preliminary data.</text>
</comment>
<gene>
    <name evidence="2" type="ORF">LCGC14_0310700</name>
</gene>
<feature type="region of interest" description="Disordered" evidence="1">
    <location>
        <begin position="1"/>
        <end position="22"/>
    </location>
</feature>
<accession>A0A0F9U4N3</accession>
<proteinExistence type="predicted"/>
<evidence type="ECO:0000256" key="1">
    <source>
        <dbReference type="SAM" id="MobiDB-lite"/>
    </source>
</evidence>
<reference evidence="2" key="1">
    <citation type="journal article" date="2015" name="Nature">
        <title>Complex archaea that bridge the gap between prokaryotes and eukaryotes.</title>
        <authorList>
            <person name="Spang A."/>
            <person name="Saw J.H."/>
            <person name="Jorgensen S.L."/>
            <person name="Zaremba-Niedzwiedzka K."/>
            <person name="Martijn J."/>
            <person name="Lind A.E."/>
            <person name="van Eijk R."/>
            <person name="Schleper C."/>
            <person name="Guy L."/>
            <person name="Ettema T.J."/>
        </authorList>
    </citation>
    <scope>NUCLEOTIDE SEQUENCE</scope>
</reference>
<sequence>MADQVGFVQQQSVSRHSDGTSRGIRITRDGSVIQVPWLQALCLEGRMFGAQCGDATTDPVGAGTFGAGSVSLVEFDYFHVIPVNTTILPVYMSVAFLAVGTAAEAGIHVVWGSGGVAGTSITLVPFNMRPSSSNSTNCTVTALDDGDGTIIVVAGVIYEQVTTALTGVAGTSQQYVPEFSVTKCGYVPVLEGAVQLAMYANGQASTGYLTSMWAELPSSAIS</sequence>
<dbReference type="AlphaFoldDB" id="A0A0F9U4N3"/>
<dbReference type="EMBL" id="LAZR01000203">
    <property type="protein sequence ID" value="KKN82257.1"/>
    <property type="molecule type" value="Genomic_DNA"/>
</dbReference>
<organism evidence="2">
    <name type="scientific">marine sediment metagenome</name>
    <dbReference type="NCBI Taxonomy" id="412755"/>
    <lineage>
        <taxon>unclassified sequences</taxon>
        <taxon>metagenomes</taxon>
        <taxon>ecological metagenomes</taxon>
    </lineage>
</organism>
<protein>
    <submittedName>
        <fullName evidence="2">Uncharacterized protein</fullName>
    </submittedName>
</protein>